<comment type="caution">
    <text evidence="3">The sequence shown here is derived from an EMBL/GenBank/DDBJ whole genome shotgun (WGS) entry which is preliminary data.</text>
</comment>
<proteinExistence type="predicted"/>
<sequence>MLDTLRPWQLLLVQIRKIYEENPDNRNYGVGRVLLALEQRGVNASRSTVRRAMKKGGLLKAPARSSQSLTKADAAAQKAENLIHRDFTAAAPKSKMADRHYAGSVRGRKAVYRSGSGLL</sequence>
<reference evidence="3" key="1">
    <citation type="submission" date="2019-08" db="EMBL/GenBank/DDBJ databases">
        <authorList>
            <person name="Kucharzyk K."/>
            <person name="Murdoch R.W."/>
            <person name="Higgins S."/>
            <person name="Loffler F."/>
        </authorList>
    </citation>
    <scope>NUCLEOTIDE SEQUENCE</scope>
</reference>
<evidence type="ECO:0000313" key="3">
    <source>
        <dbReference type="EMBL" id="MPM77720.1"/>
    </source>
</evidence>
<evidence type="ECO:0000259" key="2">
    <source>
        <dbReference type="Pfam" id="PF13276"/>
    </source>
</evidence>
<accession>A0A645CL45</accession>
<dbReference type="Pfam" id="PF13276">
    <property type="entry name" value="HTH_21"/>
    <property type="match status" value="1"/>
</dbReference>
<feature type="region of interest" description="Disordered" evidence="1">
    <location>
        <begin position="54"/>
        <end position="76"/>
    </location>
</feature>
<organism evidence="3">
    <name type="scientific">bioreactor metagenome</name>
    <dbReference type="NCBI Taxonomy" id="1076179"/>
    <lineage>
        <taxon>unclassified sequences</taxon>
        <taxon>metagenomes</taxon>
        <taxon>ecological metagenomes</taxon>
    </lineage>
</organism>
<feature type="domain" description="HTH-like" evidence="2">
    <location>
        <begin position="10"/>
        <end position="63"/>
    </location>
</feature>
<evidence type="ECO:0000256" key="1">
    <source>
        <dbReference type="SAM" id="MobiDB-lite"/>
    </source>
</evidence>
<protein>
    <recommendedName>
        <fullName evidence="2">HTH-like domain-containing protein</fullName>
    </recommendedName>
</protein>
<gene>
    <name evidence="3" type="ORF">SDC9_124728</name>
</gene>
<name>A0A645CL45_9ZZZZ</name>
<dbReference type="InterPro" id="IPR025948">
    <property type="entry name" value="HTH-like_dom"/>
</dbReference>
<dbReference type="AlphaFoldDB" id="A0A645CL45"/>
<dbReference type="EMBL" id="VSSQ01028133">
    <property type="protein sequence ID" value="MPM77720.1"/>
    <property type="molecule type" value="Genomic_DNA"/>
</dbReference>